<protein>
    <recommendedName>
        <fullName evidence="5">alcohol dehydrogenase (NADP(+))</fullName>
        <ecNumber evidence="5">1.1.1.2</ecNumber>
    </recommendedName>
</protein>
<evidence type="ECO:0000259" key="8">
    <source>
        <dbReference type="SMART" id="SM00829"/>
    </source>
</evidence>
<dbReference type="InterPro" id="IPR013154">
    <property type="entry name" value="ADH-like_N"/>
</dbReference>
<comment type="similarity">
    <text evidence="7">Belongs to the zinc-containing alcohol dehydrogenase family.</text>
</comment>
<comment type="cofactor">
    <cofactor evidence="1 7">
        <name>Zn(2+)</name>
        <dbReference type="ChEBI" id="CHEBI:29105"/>
    </cofactor>
</comment>
<evidence type="ECO:0000256" key="3">
    <source>
        <dbReference type="ARBA" id="ARBA00022833"/>
    </source>
</evidence>
<keyword evidence="4" id="KW-0560">Oxidoreductase</keyword>
<organism evidence="9 10">
    <name type="scientific">Streptomyces diastatochromogenes</name>
    <dbReference type="NCBI Taxonomy" id="42236"/>
    <lineage>
        <taxon>Bacteria</taxon>
        <taxon>Bacillati</taxon>
        <taxon>Actinomycetota</taxon>
        <taxon>Actinomycetes</taxon>
        <taxon>Kitasatosporales</taxon>
        <taxon>Streptomycetaceae</taxon>
        <taxon>Streptomyces</taxon>
    </lineage>
</organism>
<evidence type="ECO:0000256" key="7">
    <source>
        <dbReference type="RuleBase" id="RU361277"/>
    </source>
</evidence>
<dbReference type="RefSeq" id="WP_094219227.1">
    <property type="nucleotide sequence ID" value="NZ_MCGQ01000023.1"/>
</dbReference>
<dbReference type="EC" id="1.1.1.2" evidence="5"/>
<dbReference type="FunFam" id="3.40.50.720:FF:000022">
    <property type="entry name" value="Cinnamyl alcohol dehydrogenase"/>
    <property type="match status" value="1"/>
</dbReference>
<dbReference type="EMBL" id="MCGQ01000023">
    <property type="protein sequence ID" value="OXY92285.1"/>
    <property type="molecule type" value="Genomic_DNA"/>
</dbReference>
<comment type="catalytic activity">
    <reaction evidence="6">
        <text>a primary alcohol + NADP(+) = an aldehyde + NADPH + H(+)</text>
        <dbReference type="Rhea" id="RHEA:15937"/>
        <dbReference type="ChEBI" id="CHEBI:15378"/>
        <dbReference type="ChEBI" id="CHEBI:15734"/>
        <dbReference type="ChEBI" id="CHEBI:17478"/>
        <dbReference type="ChEBI" id="CHEBI:57783"/>
        <dbReference type="ChEBI" id="CHEBI:58349"/>
        <dbReference type="EC" id="1.1.1.2"/>
    </reaction>
</comment>
<dbReference type="GO" id="GO:0008270">
    <property type="term" value="F:zinc ion binding"/>
    <property type="evidence" value="ECO:0007669"/>
    <property type="project" value="InterPro"/>
</dbReference>
<dbReference type="InterPro" id="IPR020843">
    <property type="entry name" value="ER"/>
</dbReference>
<feature type="domain" description="Enoyl reductase (ER)" evidence="8">
    <location>
        <begin position="12"/>
        <end position="354"/>
    </location>
</feature>
<sequence length="360" mass="37796">MRSTTAWTNTRGTTDLELLPLERRDLRDDDIAVQIDYCGVCHSDLHAIPAIPGLVPGHEFVGTVTEAGPAATRHAVGDRVAIGTVVDSCGACRNCLKGEEIYCLDNWTPTYGGLDRVDGAVMQGGYSREYVLNARFAHPLPHGLAPESAAPLMCAGITVWAPLRKANVGPGSRVAVAGLGGLGHLAVKFAVALGAEVTVISTTADKEQAALALGAKDFILTTASQDAEGAAPLEAKDFASIGKENAENNNRFDLIVDTIPFPHNLDAEILMLDLDGELSLVGLAATTPVNNLLLLIGRKSLSSSAAGGLPATAEMLAFAAKHGISPDVEVVPSSQVKTALDRLEANDVRFRFVLDLSDLD</sequence>
<accession>A0A233S9C1</accession>
<dbReference type="Proteomes" id="UP000215483">
    <property type="component" value="Unassembled WGS sequence"/>
</dbReference>
<dbReference type="InterPro" id="IPR036291">
    <property type="entry name" value="NAD(P)-bd_dom_sf"/>
</dbReference>
<dbReference type="SUPFAM" id="SSF50129">
    <property type="entry name" value="GroES-like"/>
    <property type="match status" value="1"/>
</dbReference>
<evidence type="ECO:0000256" key="6">
    <source>
        <dbReference type="ARBA" id="ARBA00048262"/>
    </source>
</evidence>
<dbReference type="InterPro" id="IPR011032">
    <property type="entry name" value="GroES-like_sf"/>
</dbReference>
<dbReference type="PANTHER" id="PTHR42683">
    <property type="entry name" value="ALDEHYDE REDUCTASE"/>
    <property type="match status" value="1"/>
</dbReference>
<gene>
    <name evidence="9" type="ORF">BEK98_26185</name>
</gene>
<evidence type="ECO:0000313" key="10">
    <source>
        <dbReference type="Proteomes" id="UP000215483"/>
    </source>
</evidence>
<dbReference type="Pfam" id="PF00107">
    <property type="entry name" value="ADH_zinc_N"/>
    <property type="match status" value="1"/>
</dbReference>
<dbReference type="AlphaFoldDB" id="A0A233S9C1"/>
<evidence type="ECO:0000256" key="1">
    <source>
        <dbReference type="ARBA" id="ARBA00001947"/>
    </source>
</evidence>
<dbReference type="Gene3D" id="3.40.50.720">
    <property type="entry name" value="NAD(P)-binding Rossmann-like Domain"/>
    <property type="match status" value="1"/>
</dbReference>
<comment type="caution">
    <text evidence="9">The sequence shown here is derived from an EMBL/GenBank/DDBJ whole genome shotgun (WGS) entry which is preliminary data.</text>
</comment>
<keyword evidence="10" id="KW-1185">Reference proteome</keyword>
<evidence type="ECO:0000256" key="4">
    <source>
        <dbReference type="ARBA" id="ARBA00023002"/>
    </source>
</evidence>
<evidence type="ECO:0000256" key="2">
    <source>
        <dbReference type="ARBA" id="ARBA00022723"/>
    </source>
</evidence>
<dbReference type="PROSITE" id="PS00059">
    <property type="entry name" value="ADH_ZINC"/>
    <property type="match status" value="1"/>
</dbReference>
<proteinExistence type="inferred from homology"/>
<reference evidence="9 10" key="1">
    <citation type="submission" date="2016-07" db="EMBL/GenBank/DDBJ databases">
        <title>Draft genome of Streptomyces diastatochromogenes.</title>
        <authorList>
            <person name="Podduturi R."/>
            <person name="Lukassen M.B."/>
            <person name="Clausen N."/>
            <person name="Nielsen J.L."/>
            <person name="Jorgensen N.O."/>
        </authorList>
    </citation>
    <scope>NUCLEOTIDE SEQUENCE [LARGE SCALE GENOMIC DNA]</scope>
    <source>
        <strain evidence="9 10">DSM 40608</strain>
    </source>
</reference>
<dbReference type="SUPFAM" id="SSF51735">
    <property type="entry name" value="NAD(P)-binding Rossmann-fold domains"/>
    <property type="match status" value="1"/>
</dbReference>
<dbReference type="InterPro" id="IPR002328">
    <property type="entry name" value="ADH_Zn_CS"/>
</dbReference>
<dbReference type="SMART" id="SM00829">
    <property type="entry name" value="PKS_ER"/>
    <property type="match status" value="1"/>
</dbReference>
<name>A0A233S9C1_STRDA</name>
<dbReference type="GO" id="GO:0008106">
    <property type="term" value="F:alcohol dehydrogenase (NADP+) activity"/>
    <property type="evidence" value="ECO:0007669"/>
    <property type="project" value="UniProtKB-EC"/>
</dbReference>
<keyword evidence="2 7" id="KW-0479">Metal-binding</keyword>
<dbReference type="Gene3D" id="3.90.180.10">
    <property type="entry name" value="Medium-chain alcohol dehydrogenases, catalytic domain"/>
    <property type="match status" value="1"/>
</dbReference>
<dbReference type="CDD" id="cd05283">
    <property type="entry name" value="CAD1"/>
    <property type="match status" value="1"/>
</dbReference>
<dbReference type="InterPro" id="IPR013149">
    <property type="entry name" value="ADH-like_C"/>
</dbReference>
<dbReference type="OrthoDB" id="3567264at2"/>
<dbReference type="Pfam" id="PF08240">
    <property type="entry name" value="ADH_N"/>
    <property type="match status" value="1"/>
</dbReference>
<evidence type="ECO:0000256" key="5">
    <source>
        <dbReference type="ARBA" id="ARBA00024074"/>
    </source>
</evidence>
<evidence type="ECO:0000313" key="9">
    <source>
        <dbReference type="EMBL" id="OXY92285.1"/>
    </source>
</evidence>
<keyword evidence="3 7" id="KW-0862">Zinc</keyword>
<dbReference type="InterPro" id="IPR047109">
    <property type="entry name" value="CAD-like"/>
</dbReference>